<evidence type="ECO:0000313" key="1">
    <source>
        <dbReference type="EMBL" id="KAI9920386.1"/>
    </source>
</evidence>
<dbReference type="Proteomes" id="UP001163321">
    <property type="component" value="Chromosome 10"/>
</dbReference>
<organism evidence="1 2">
    <name type="scientific">Peronosclerospora sorghi</name>
    <dbReference type="NCBI Taxonomy" id="230839"/>
    <lineage>
        <taxon>Eukaryota</taxon>
        <taxon>Sar</taxon>
        <taxon>Stramenopiles</taxon>
        <taxon>Oomycota</taxon>
        <taxon>Peronosporomycetes</taxon>
        <taxon>Peronosporales</taxon>
        <taxon>Peronosporaceae</taxon>
        <taxon>Peronosclerospora</taxon>
    </lineage>
</organism>
<accession>A0ACC0WQX4</accession>
<protein>
    <submittedName>
        <fullName evidence="1">Uncharacterized protein</fullName>
    </submittedName>
</protein>
<dbReference type="EMBL" id="CM047589">
    <property type="protein sequence ID" value="KAI9920386.1"/>
    <property type="molecule type" value="Genomic_DNA"/>
</dbReference>
<keyword evidence="2" id="KW-1185">Reference proteome</keyword>
<evidence type="ECO:0000313" key="2">
    <source>
        <dbReference type="Proteomes" id="UP001163321"/>
    </source>
</evidence>
<proteinExistence type="predicted"/>
<name>A0ACC0WQX4_9STRA</name>
<reference evidence="1 2" key="1">
    <citation type="journal article" date="2022" name="bioRxiv">
        <title>The genome of the oomycete Peronosclerospora sorghi, a cosmopolitan pathogen of maize and sorghum, is inflated with dispersed pseudogenes.</title>
        <authorList>
            <person name="Fletcher K."/>
            <person name="Martin F."/>
            <person name="Isakeit T."/>
            <person name="Cavanaugh K."/>
            <person name="Magill C."/>
            <person name="Michelmore R."/>
        </authorList>
    </citation>
    <scope>NUCLEOTIDE SEQUENCE [LARGE SCALE GENOMIC DNA]</scope>
    <source>
        <strain evidence="1">P6</strain>
    </source>
</reference>
<sequence length="322" mass="35094">MPTLYVGTYTRKEGHVDGHAKGIYAYSFDGRTGALELLKVTEGAGINPSYVLGTESMLSVTVSGEDRRLLGSFVQLSLFFPGASLVVPDRQDASHIHSTAWTPNGLVAADLGTDRVVQYTLDAESQKLVDEEFIVRPPRSGPRHFALSSTLGVAYIICELDNTVGVHPLGVKTGKVGHEVLQNISTLPPNYAGPAPLASNIHISTNQRFVCAATRFSDTITVYKILADTRLELVEYVSTCNGVTLELHIMLVYMSTPRLRSVLAGLKGFEPLVILTNQGRGPWCGGVSAIHVSVHRCVHYILARYELGIFYLVLHIVYISLN</sequence>
<gene>
    <name evidence="1" type="ORF">PsorP6_015704</name>
</gene>
<comment type="caution">
    <text evidence="1">The sequence shown here is derived from an EMBL/GenBank/DDBJ whole genome shotgun (WGS) entry which is preliminary data.</text>
</comment>